<evidence type="ECO:0000313" key="1">
    <source>
        <dbReference type="EnsemblMetazoa" id="ISCW018783-PA"/>
    </source>
</evidence>
<dbReference type="VEuPathDB" id="VectorBase:ISCP_000989"/>
<dbReference type="PRINTS" id="PR01345">
    <property type="entry name" value="CERVTRCPTASE"/>
</dbReference>
<reference evidence="1" key="2">
    <citation type="submission" date="2020-05" db="UniProtKB">
        <authorList>
            <consortium name="EnsemblMetazoa"/>
        </authorList>
    </citation>
    <scope>IDENTIFICATION</scope>
    <source>
        <strain evidence="1">wikel</strain>
    </source>
</reference>
<dbReference type="AlphaFoldDB" id="A0A1S4LTF8"/>
<dbReference type="PANTHER" id="PTHR33332">
    <property type="entry name" value="REVERSE TRANSCRIPTASE DOMAIN-CONTAINING PROTEIN"/>
    <property type="match status" value="1"/>
</dbReference>
<dbReference type="InParanoid" id="A0A1S4LTF8"/>
<accession>A0A1S4LTF8</accession>
<keyword evidence="2" id="KW-1185">Reference proteome</keyword>
<dbReference type="VEuPathDB" id="VectorBase:ISCW018783"/>
<reference evidence="2" key="1">
    <citation type="submission" date="2008-03" db="EMBL/GenBank/DDBJ databases">
        <title>Annotation of Ixodes scapularis.</title>
        <authorList>
            <consortium name="Ixodes scapularis Genome Project Consortium"/>
            <person name="Caler E."/>
            <person name="Hannick L.I."/>
            <person name="Bidwell S."/>
            <person name="Joardar V."/>
            <person name="Thiagarajan M."/>
            <person name="Amedeo P."/>
            <person name="Galinsky K.J."/>
            <person name="Schobel S."/>
            <person name="Inman J."/>
            <person name="Hostetler J."/>
            <person name="Miller J."/>
            <person name="Hammond M."/>
            <person name="Megy K."/>
            <person name="Lawson D."/>
            <person name="Kodira C."/>
            <person name="Sutton G."/>
            <person name="Meyer J."/>
            <person name="Hill C.A."/>
            <person name="Birren B."/>
            <person name="Nene V."/>
            <person name="Collins F."/>
            <person name="Alarcon-Chaidez F."/>
            <person name="Wikel S."/>
            <person name="Strausberg R."/>
        </authorList>
    </citation>
    <scope>NUCLEOTIDE SEQUENCE [LARGE SCALE GENOMIC DNA]</scope>
    <source>
        <strain evidence="2">Wikel</strain>
    </source>
</reference>
<protein>
    <recommendedName>
        <fullName evidence="3">Tick transposon</fullName>
    </recommendedName>
</protein>
<sequence>YANDTTILARLDSPSSCHLLQDDLTQVVDWSIANHLRFRHAKSAAMRFSAQMRVQPPCYSMSGTRAPVATHLQILGVTLTPTLDFTIHVSSIVAKARRTLGFVTRVSRFCGPEGFRVLYTAMVLPRLEYCAAIWSPHQAHLSQRLEGVQRRATRTLLARSCWPLARSQSYEDRLRGVNWRSLDHRRVVARVKFLCRLLDGSMC</sequence>
<name>A0A1S4LTF8_IXOSC</name>
<evidence type="ECO:0008006" key="3">
    <source>
        <dbReference type="Google" id="ProtNLM"/>
    </source>
</evidence>
<organism evidence="1 2">
    <name type="scientific">Ixodes scapularis</name>
    <name type="common">Black-legged tick</name>
    <name type="synonym">Deer tick</name>
    <dbReference type="NCBI Taxonomy" id="6945"/>
    <lineage>
        <taxon>Eukaryota</taxon>
        <taxon>Metazoa</taxon>
        <taxon>Ecdysozoa</taxon>
        <taxon>Arthropoda</taxon>
        <taxon>Chelicerata</taxon>
        <taxon>Arachnida</taxon>
        <taxon>Acari</taxon>
        <taxon>Parasitiformes</taxon>
        <taxon>Ixodida</taxon>
        <taxon>Ixodoidea</taxon>
        <taxon>Ixodidae</taxon>
        <taxon>Ixodinae</taxon>
        <taxon>Ixodes</taxon>
    </lineage>
</organism>
<proteinExistence type="predicted"/>
<dbReference type="Proteomes" id="UP000001555">
    <property type="component" value="Unassembled WGS sequence"/>
</dbReference>
<dbReference type="OrthoDB" id="7480422at2759"/>
<dbReference type="EMBL" id="ABJB010265495">
    <property type="status" value="NOT_ANNOTATED_CDS"/>
    <property type="molecule type" value="Genomic_DNA"/>
</dbReference>
<dbReference type="VEuPathDB" id="VectorBase:ISCI018783"/>
<dbReference type="EnsemblMetazoa" id="ISCW018783-RA">
    <property type="protein sequence ID" value="ISCW018783-PA"/>
    <property type="gene ID" value="ISCW018783"/>
</dbReference>
<evidence type="ECO:0000313" key="2">
    <source>
        <dbReference type="Proteomes" id="UP000001555"/>
    </source>
</evidence>